<sequence>MLRILFNGLKFSLLFLCFSIIGYIFGIYYWQTFIRFPCPSTLIPMTRIKYSFYDHFQYRTKKTCQNENSQLFLTIAIISSYERLLIYLPSIFNTWILTTTIDIEIIIFIEEKSLISEEFIENFFFELNKNLSQYIKSCLYIVKLKHVENNYPPQKKSFYAMKFIYAFYRQKTSWLLRLDDNAYVNIEELVKWLKSIDHRKTLYIGQGGSGRRNGSAIHFPSEKYFCMGGSGVILSQSTLIQLGPWLDHCLNNEIRTPHEDVELGRCILNHVHISCTKAHNTRSLFYHHYGPRYKFGYDFTPTIVSQALIIHPINDQNTFQQIFTFYIRLKQEKQYLENNTSLKKLINRKTYGIFLSEVTFDVSRDVFYQKIDVRWRSYLEQAVRSYIEKTRMSWRQRSFNWTLVNGKFVFGYYRIMPTYGLEVIVEVLLTAYSVSIYPTKVAFTQQRFRMNQPFTNKHRFDYREITDIKTNENIYQLNLIVISHNKDEALIRLINNYENEVLNYPFRHEHFTLTILYFSQKNQTTNRIANLINDLSVRYMSIIRISIINQNQTSYNRGLGRQLASQLFTSNQLLFFLDADLLFTGQALDSTRRLMIHQLSISSCAVYFPIIFSVFSNISVVHNNSIINVNSKNGLFSIYGFGNVAVRKKDLDKIGGWETNNHDWGMEDVNLYHRFSDPSSECYVFRAVEPGLKHYYHKKMCNGIANKAREKMCLDADAILIGSQMDMINYLFSNTNLTI</sequence>
<reference evidence="10" key="1">
    <citation type="submission" date="2021-02" db="EMBL/GenBank/DDBJ databases">
        <authorList>
            <person name="Nowell W R."/>
        </authorList>
    </citation>
    <scope>NUCLEOTIDE SEQUENCE</scope>
</reference>
<dbReference type="Proteomes" id="UP000663854">
    <property type="component" value="Unassembled WGS sequence"/>
</dbReference>
<dbReference type="InterPro" id="IPR051227">
    <property type="entry name" value="CS_glycosyltransferase"/>
</dbReference>
<comment type="caution">
    <text evidence="10">The sequence shown here is derived from an EMBL/GenBank/DDBJ whole genome shotgun (WGS) entry which is preliminary data.</text>
</comment>
<dbReference type="Gene3D" id="3.90.550.50">
    <property type="match status" value="1"/>
</dbReference>
<evidence type="ECO:0000313" key="10">
    <source>
        <dbReference type="EMBL" id="CAF0727486.1"/>
    </source>
</evidence>
<proteinExistence type="inferred from homology"/>
<evidence type="ECO:0000256" key="6">
    <source>
        <dbReference type="ARBA" id="ARBA00022989"/>
    </source>
</evidence>
<dbReference type="Proteomes" id="UP000663870">
    <property type="component" value="Unassembled WGS sequence"/>
</dbReference>
<evidence type="ECO:0000313" key="13">
    <source>
        <dbReference type="Proteomes" id="UP000663870"/>
    </source>
</evidence>
<keyword evidence="5 9" id="KW-0735">Signal-anchor</keyword>
<evidence type="ECO:0000256" key="3">
    <source>
        <dbReference type="ARBA" id="ARBA00022679"/>
    </source>
</evidence>
<organism evidence="10 12">
    <name type="scientific">Rotaria sordida</name>
    <dbReference type="NCBI Taxonomy" id="392033"/>
    <lineage>
        <taxon>Eukaryota</taxon>
        <taxon>Metazoa</taxon>
        <taxon>Spiralia</taxon>
        <taxon>Gnathifera</taxon>
        <taxon>Rotifera</taxon>
        <taxon>Eurotatoria</taxon>
        <taxon>Bdelloidea</taxon>
        <taxon>Philodinida</taxon>
        <taxon>Philodinidae</taxon>
        <taxon>Rotaria</taxon>
    </lineage>
</organism>
<dbReference type="EMBL" id="CAJNOL010000221">
    <property type="protein sequence ID" value="CAF0942838.1"/>
    <property type="molecule type" value="Genomic_DNA"/>
</dbReference>
<dbReference type="InterPro" id="IPR029044">
    <property type="entry name" value="Nucleotide-diphossugar_trans"/>
</dbReference>
<dbReference type="InterPro" id="IPR008428">
    <property type="entry name" value="Chond_GalNAc"/>
</dbReference>
<evidence type="ECO:0000256" key="9">
    <source>
        <dbReference type="RuleBase" id="RU364016"/>
    </source>
</evidence>
<dbReference type="AlphaFoldDB" id="A0A813MV16"/>
<comment type="subcellular location">
    <subcellularLocation>
        <location evidence="1 9">Golgi apparatus</location>
        <location evidence="1 9">Golgi stack membrane</location>
        <topology evidence="1 9">Single-pass type II membrane protein</topology>
    </subcellularLocation>
</comment>
<evidence type="ECO:0000313" key="12">
    <source>
        <dbReference type="Proteomes" id="UP000663854"/>
    </source>
</evidence>
<keyword evidence="7 9" id="KW-0333">Golgi apparatus</keyword>
<evidence type="ECO:0000256" key="4">
    <source>
        <dbReference type="ARBA" id="ARBA00022692"/>
    </source>
</evidence>
<dbReference type="GO" id="GO:0047238">
    <property type="term" value="F:glucuronosyl-N-acetylgalactosaminyl-proteoglycan 4-beta-N-acetylgalactosaminyltransferase activity"/>
    <property type="evidence" value="ECO:0007669"/>
    <property type="project" value="TreeGrafter"/>
</dbReference>
<name>A0A813MV16_9BILA</name>
<keyword evidence="4 9" id="KW-0812">Transmembrane</keyword>
<evidence type="ECO:0000256" key="7">
    <source>
        <dbReference type="ARBA" id="ARBA00023034"/>
    </source>
</evidence>
<dbReference type="Pfam" id="PF05679">
    <property type="entry name" value="CHGN"/>
    <property type="match status" value="2"/>
</dbReference>
<gene>
    <name evidence="11" type="ORF">JXQ802_LOCUS11254</name>
    <name evidence="10" type="ORF">PYM288_LOCUS687</name>
</gene>
<dbReference type="PANTHER" id="PTHR12369:SF11">
    <property type="entry name" value="HEXOSYLTRANSFERASE"/>
    <property type="match status" value="1"/>
</dbReference>
<evidence type="ECO:0000256" key="2">
    <source>
        <dbReference type="ARBA" id="ARBA00009239"/>
    </source>
</evidence>
<dbReference type="SUPFAM" id="SSF53448">
    <property type="entry name" value="Nucleotide-diphospho-sugar transferases"/>
    <property type="match status" value="2"/>
</dbReference>
<dbReference type="PANTHER" id="PTHR12369">
    <property type="entry name" value="CHONDROITIN SYNTHASE"/>
    <property type="match status" value="1"/>
</dbReference>
<protein>
    <recommendedName>
        <fullName evidence="9">Hexosyltransferase</fullName>
        <ecNumber evidence="9">2.4.1.-</ecNumber>
    </recommendedName>
</protein>
<evidence type="ECO:0000256" key="5">
    <source>
        <dbReference type="ARBA" id="ARBA00022968"/>
    </source>
</evidence>
<evidence type="ECO:0000256" key="8">
    <source>
        <dbReference type="ARBA" id="ARBA00023136"/>
    </source>
</evidence>
<evidence type="ECO:0000256" key="1">
    <source>
        <dbReference type="ARBA" id="ARBA00004447"/>
    </source>
</evidence>
<comment type="similarity">
    <text evidence="2 9">Belongs to the chondroitin N-acetylgalactosaminyltransferase family.</text>
</comment>
<keyword evidence="3 9" id="KW-0808">Transferase</keyword>
<feature type="transmembrane region" description="Helical" evidence="9">
    <location>
        <begin position="12"/>
        <end position="30"/>
    </location>
</feature>
<keyword evidence="6 9" id="KW-1133">Transmembrane helix</keyword>
<evidence type="ECO:0000313" key="11">
    <source>
        <dbReference type="EMBL" id="CAF0942838.1"/>
    </source>
</evidence>
<accession>A0A813MV16</accession>
<dbReference type="EMBL" id="CAJNOH010000003">
    <property type="protein sequence ID" value="CAF0727486.1"/>
    <property type="molecule type" value="Genomic_DNA"/>
</dbReference>
<dbReference type="GO" id="GO:0032580">
    <property type="term" value="C:Golgi cisterna membrane"/>
    <property type="evidence" value="ECO:0007669"/>
    <property type="project" value="UniProtKB-SubCell"/>
</dbReference>
<keyword evidence="13" id="KW-1185">Reference proteome</keyword>
<keyword evidence="8 9" id="KW-0472">Membrane</keyword>
<dbReference type="EC" id="2.4.1.-" evidence="9"/>
<dbReference type="Gene3D" id="3.90.550.10">
    <property type="entry name" value="Spore Coat Polysaccharide Biosynthesis Protein SpsA, Chain A"/>
    <property type="match status" value="1"/>
</dbReference>